<accession>A0A7T8GNE9</accession>
<keyword evidence="3" id="KW-1185">Reference proteome</keyword>
<dbReference type="EMBL" id="CP045906">
    <property type="protein sequence ID" value="QQP34652.1"/>
    <property type="molecule type" value="Genomic_DNA"/>
</dbReference>
<evidence type="ECO:0000313" key="2">
    <source>
        <dbReference type="EMBL" id="QQP34652.1"/>
    </source>
</evidence>
<protein>
    <submittedName>
        <fullName evidence="2">Uncharacterized protein</fullName>
    </submittedName>
</protein>
<feature type="compositionally biased region" description="Basic and acidic residues" evidence="1">
    <location>
        <begin position="46"/>
        <end position="62"/>
    </location>
</feature>
<name>A0A7T8GNE9_CALRO</name>
<sequence length="62" mass="7856">MFLPQVTLVRRFDRRNSLHVQIPFLPLTRKEEKKKRQEENNNNNKSEIRYRREEKKRYEDPR</sequence>
<gene>
    <name evidence="2" type="ORF">FKW44_022611</name>
</gene>
<proteinExistence type="predicted"/>
<evidence type="ECO:0000313" key="3">
    <source>
        <dbReference type="Proteomes" id="UP000595437"/>
    </source>
</evidence>
<dbReference type="AlphaFoldDB" id="A0A7T8GNE9"/>
<organism evidence="2 3">
    <name type="scientific">Caligus rogercresseyi</name>
    <name type="common">Sea louse</name>
    <dbReference type="NCBI Taxonomy" id="217165"/>
    <lineage>
        <taxon>Eukaryota</taxon>
        <taxon>Metazoa</taxon>
        <taxon>Ecdysozoa</taxon>
        <taxon>Arthropoda</taxon>
        <taxon>Crustacea</taxon>
        <taxon>Multicrustacea</taxon>
        <taxon>Hexanauplia</taxon>
        <taxon>Copepoda</taxon>
        <taxon>Siphonostomatoida</taxon>
        <taxon>Caligidae</taxon>
        <taxon>Caligus</taxon>
    </lineage>
</organism>
<dbReference type="Proteomes" id="UP000595437">
    <property type="component" value="Chromosome 17"/>
</dbReference>
<evidence type="ECO:0000256" key="1">
    <source>
        <dbReference type="SAM" id="MobiDB-lite"/>
    </source>
</evidence>
<feature type="region of interest" description="Disordered" evidence="1">
    <location>
        <begin position="31"/>
        <end position="62"/>
    </location>
</feature>
<reference evidence="3" key="1">
    <citation type="submission" date="2021-01" db="EMBL/GenBank/DDBJ databases">
        <title>Caligus Genome Assembly.</title>
        <authorList>
            <person name="Gallardo-Escarate C."/>
        </authorList>
    </citation>
    <scope>NUCLEOTIDE SEQUENCE [LARGE SCALE GENOMIC DNA]</scope>
</reference>